<dbReference type="PANTHER" id="PTHR42928:SF5">
    <property type="entry name" value="BLR1237 PROTEIN"/>
    <property type="match status" value="1"/>
</dbReference>
<dbReference type="Gene3D" id="3.40.190.10">
    <property type="entry name" value="Periplasmic binding protein-like II"/>
    <property type="match status" value="1"/>
</dbReference>
<dbReference type="PANTHER" id="PTHR42928">
    <property type="entry name" value="TRICARBOXYLATE-BINDING PROTEIN"/>
    <property type="match status" value="1"/>
</dbReference>
<organism evidence="3 4">
    <name type="scientific">Ramlibacter aurantiacus</name>
    <dbReference type="NCBI Taxonomy" id="2801330"/>
    <lineage>
        <taxon>Bacteria</taxon>
        <taxon>Pseudomonadati</taxon>
        <taxon>Pseudomonadota</taxon>
        <taxon>Betaproteobacteria</taxon>
        <taxon>Burkholderiales</taxon>
        <taxon>Comamonadaceae</taxon>
        <taxon>Ramlibacter</taxon>
    </lineage>
</organism>
<dbReference type="InterPro" id="IPR005064">
    <property type="entry name" value="BUG"/>
</dbReference>
<keyword evidence="4" id="KW-1185">Reference proteome</keyword>
<feature type="signal peptide" evidence="2">
    <location>
        <begin position="1"/>
        <end position="19"/>
    </location>
</feature>
<dbReference type="InterPro" id="IPR042100">
    <property type="entry name" value="Bug_dom1"/>
</dbReference>
<dbReference type="Proteomes" id="UP000613011">
    <property type="component" value="Unassembled WGS sequence"/>
</dbReference>
<dbReference type="EMBL" id="JAEQNA010000001">
    <property type="protein sequence ID" value="MBL0419043.1"/>
    <property type="molecule type" value="Genomic_DNA"/>
</dbReference>
<dbReference type="AlphaFoldDB" id="A0A936ZKN3"/>
<protein>
    <submittedName>
        <fullName evidence="3">Tripartite tricarboxylate transporter substrate binding protein</fullName>
    </submittedName>
</protein>
<sequence>MIQIVKTLALAVGASLVLAATAQGNEEAYPSRPVRLVVGLAAGGPSDLLARTIAGGLQTRLGQTVVVENRVGAGGIVAASEVARAPADGYTIQFAAMPAVVFVPFLNEKLPYNQDKDFTPIGTLASYSLFLLAGPAMPANSVADVIKLAREKPGQLTYASGGVGTSNHLSGELLRSMAEIDIRHVPYKGNAPAYQDLLSGRVSMMFDFLSTSQQFVKAGKLRMIGTTGKQRSSFAPDVPSMDEQGLKGFDITAWFGLFVRSGTPQPVVDKLNAALRSTLEMPEIRSKLQEQGYEVTASTPQELATRIKSDVQLWGPIIRKAGIKTE</sequence>
<keyword evidence="2" id="KW-0732">Signal</keyword>
<accession>A0A936ZKN3</accession>
<evidence type="ECO:0000313" key="3">
    <source>
        <dbReference type="EMBL" id="MBL0419043.1"/>
    </source>
</evidence>
<gene>
    <name evidence="3" type="ORF">JI739_01665</name>
</gene>
<dbReference type="Gene3D" id="3.40.190.150">
    <property type="entry name" value="Bordetella uptake gene, domain 1"/>
    <property type="match status" value="1"/>
</dbReference>
<comment type="caution">
    <text evidence="3">The sequence shown here is derived from an EMBL/GenBank/DDBJ whole genome shotgun (WGS) entry which is preliminary data.</text>
</comment>
<evidence type="ECO:0000256" key="1">
    <source>
        <dbReference type="ARBA" id="ARBA00006987"/>
    </source>
</evidence>
<reference evidence="3" key="1">
    <citation type="submission" date="2021-01" db="EMBL/GenBank/DDBJ databases">
        <title>Ramlibacter sp. strain AW1 16S ribosomal RNA gene Genome sequencing and assembly.</title>
        <authorList>
            <person name="Kang M."/>
        </authorList>
    </citation>
    <scope>NUCLEOTIDE SEQUENCE</scope>
    <source>
        <strain evidence="3">AW1</strain>
    </source>
</reference>
<dbReference type="SUPFAM" id="SSF53850">
    <property type="entry name" value="Periplasmic binding protein-like II"/>
    <property type="match status" value="1"/>
</dbReference>
<dbReference type="CDD" id="cd13578">
    <property type="entry name" value="PBP2_Bug27"/>
    <property type="match status" value="1"/>
</dbReference>
<comment type="similarity">
    <text evidence="1">Belongs to the UPF0065 (bug) family.</text>
</comment>
<evidence type="ECO:0000256" key="2">
    <source>
        <dbReference type="SAM" id="SignalP"/>
    </source>
</evidence>
<feature type="chain" id="PRO_5037877902" evidence="2">
    <location>
        <begin position="20"/>
        <end position="326"/>
    </location>
</feature>
<dbReference type="Pfam" id="PF03401">
    <property type="entry name" value="TctC"/>
    <property type="match status" value="1"/>
</dbReference>
<dbReference type="RefSeq" id="WP_201682100.1">
    <property type="nucleotide sequence ID" value="NZ_JAEQNA010000001.1"/>
</dbReference>
<name>A0A936ZKN3_9BURK</name>
<dbReference type="PIRSF" id="PIRSF017082">
    <property type="entry name" value="YflP"/>
    <property type="match status" value="1"/>
</dbReference>
<evidence type="ECO:0000313" key="4">
    <source>
        <dbReference type="Proteomes" id="UP000613011"/>
    </source>
</evidence>
<proteinExistence type="inferred from homology"/>